<evidence type="ECO:0000313" key="2">
    <source>
        <dbReference type="EMBL" id="WRP14093.1"/>
    </source>
</evidence>
<gene>
    <name evidence="2" type="ORF">VLY81_11775</name>
</gene>
<dbReference type="Proteomes" id="UP001333102">
    <property type="component" value="Chromosome"/>
</dbReference>
<feature type="domain" description="UPF0302" evidence="1">
    <location>
        <begin position="1"/>
        <end position="72"/>
    </location>
</feature>
<dbReference type="InterPro" id="IPR014963">
    <property type="entry name" value="UPF0302_N"/>
</dbReference>
<organism evidence="2 3">
    <name type="scientific">Geochorda subterranea</name>
    <dbReference type="NCBI Taxonomy" id="3109564"/>
    <lineage>
        <taxon>Bacteria</taxon>
        <taxon>Bacillati</taxon>
        <taxon>Bacillota</taxon>
        <taxon>Limnochordia</taxon>
        <taxon>Limnochordales</taxon>
        <taxon>Geochordaceae</taxon>
        <taxon>Geochorda</taxon>
    </lineage>
</organism>
<name>A0ABZ1BND3_9FIRM</name>
<dbReference type="RefSeq" id="WP_324668385.1">
    <property type="nucleotide sequence ID" value="NZ_CP141614.1"/>
</dbReference>
<protein>
    <submittedName>
        <fullName evidence="2">YpiB family protein</fullName>
    </submittedName>
</protein>
<evidence type="ECO:0000313" key="3">
    <source>
        <dbReference type="Proteomes" id="UP001333102"/>
    </source>
</evidence>
<reference evidence="3" key="1">
    <citation type="submission" date="2023-12" db="EMBL/GenBank/DDBJ databases">
        <title>Novel isolates from deep terrestrial aquifers shed light on the physiology and ecology of the class Limnochordia.</title>
        <authorList>
            <person name="Karnachuk O.V."/>
            <person name="Lukina A.P."/>
            <person name="Avakyan M.R."/>
            <person name="Kadnikov V."/>
            <person name="Begmatov S."/>
            <person name="Beletsky A.V."/>
            <person name="Mardanov A.V."/>
            <person name="Ravin N.V."/>
        </authorList>
    </citation>
    <scope>NUCLEOTIDE SEQUENCE [LARGE SCALE GENOMIC DNA]</scope>
    <source>
        <strain evidence="3">LN</strain>
    </source>
</reference>
<dbReference type="EMBL" id="CP141614">
    <property type="protein sequence ID" value="WRP14093.1"/>
    <property type="molecule type" value="Genomic_DNA"/>
</dbReference>
<evidence type="ECO:0000259" key="1">
    <source>
        <dbReference type="Pfam" id="PF08864"/>
    </source>
</evidence>
<keyword evidence="3" id="KW-1185">Reference proteome</keyword>
<dbReference type="Gene3D" id="3.40.1530.30">
    <property type="entry name" value="Uncharacterised family UPF0302, N-terminal domain"/>
    <property type="match status" value="1"/>
</dbReference>
<accession>A0ABZ1BND3</accession>
<proteinExistence type="predicted"/>
<dbReference type="Pfam" id="PF08864">
    <property type="entry name" value="UPF0302"/>
    <property type="match status" value="1"/>
</dbReference>
<dbReference type="InterPro" id="IPR038091">
    <property type="entry name" value="UPF0302_N_sf"/>
</dbReference>
<sequence>MKNPASLYFLQHLLEAPGLLERISFVSERDFLPNTVLIAEDGSPEAGFELELGAHQREEVSIVNGRLVRQLHRTCALHVHDPIQAIEALQHLRGRLYAVFSFASEVPPWYRAVLEPNPAMPVKGEQRRRVEAALAEIVREQVDLLLLAITLRQEIEEQLRRRDREGFLRTAPLYNAVRQRCLWDV</sequence>